<dbReference type="Pfam" id="PF00501">
    <property type="entry name" value="AMP-binding"/>
    <property type="match status" value="1"/>
</dbReference>
<gene>
    <name evidence="4" type="ORF">KVP70_00465</name>
    <name evidence="5" type="ORF">L1274_000486</name>
</gene>
<evidence type="ECO:0000256" key="2">
    <source>
        <dbReference type="ARBA" id="ARBA00022840"/>
    </source>
</evidence>
<keyword evidence="1" id="KW-0547">Nucleotide-binding</keyword>
<reference evidence="4" key="1">
    <citation type="submission" date="2021-07" db="EMBL/GenBank/DDBJ databases">
        <title>Characterization of violacein-producing bacteria and related species.</title>
        <authorList>
            <person name="Wilson H.S."/>
            <person name="De Leon M.E."/>
        </authorList>
    </citation>
    <scope>NUCLEOTIDE SEQUENCE</scope>
    <source>
        <strain evidence="4">HSC-15S17</strain>
    </source>
</reference>
<dbReference type="InterPro" id="IPR020845">
    <property type="entry name" value="AMP-binding_CS"/>
</dbReference>
<evidence type="ECO:0000259" key="3">
    <source>
        <dbReference type="Pfam" id="PF00501"/>
    </source>
</evidence>
<dbReference type="Pfam" id="PF23562">
    <property type="entry name" value="AMP-binding_C_3"/>
    <property type="match status" value="1"/>
</dbReference>
<sequence length="622" mass="66429">METGTSMEATAAATALRGISTLGELFAWRVGQSPQALAYRQYDSVAGAWRSYSWREIQLRVACWQRALSAQMLGAGARVGVLLPNGVDAVCADQALLSLGLVAVPMHALDNPASIRYILDDCQVALLLVESQLQWRAIADCGLVPEHLRQVVTLQACDPAPPEQRPSMVSLGAWLERTGEPGAVACRAAGADLAAIVYTSGTTGRPKGVMLSHANVLANLRGLMARLPVRADDVFLSVLPLSHTFERTVGYYLPLAAGASVAYARSMALLAEDLSAIRPTVLVAVPRIYEKFHAAQIERGAAAGAAGRALHALTLGVGWRRFCRRQRLPTGGLAMADALLWPLLERLLARAVRERFGARLRAAICGGAPLPEATAQGLLAMGLPLLQGYGMTECSPVVATNGIDDNWPASVGRALHGCEVRLGARDELQVRSASVMLGYWGRPEDSARVVGADGWLSTGDQAVVEQGRIRIVGRIKDILVTSNGEKIAAATVEQAILGDPLFAQAMVIGDNRPYLSALLVLDAAAWRALALRLALDPAQPDSLAAPATQALLLKRVREACAQLPRHAAPRAAWAMIEPWTVENSLLTPTLKLKREGLMARYAVQIAAMYAARSNQPSPDLVH</sequence>
<dbReference type="PANTHER" id="PTHR43272:SF33">
    <property type="entry name" value="AMP-BINDING DOMAIN-CONTAINING PROTEIN-RELATED"/>
    <property type="match status" value="1"/>
</dbReference>
<evidence type="ECO:0000313" key="6">
    <source>
        <dbReference type="Proteomes" id="UP001155901"/>
    </source>
</evidence>
<dbReference type="GO" id="GO:0016020">
    <property type="term" value="C:membrane"/>
    <property type="evidence" value="ECO:0007669"/>
    <property type="project" value="TreeGrafter"/>
</dbReference>
<name>A0AA41L5P4_9BURK</name>
<dbReference type="Proteomes" id="UP001162889">
    <property type="component" value="Unassembled WGS sequence"/>
</dbReference>
<dbReference type="CDD" id="cd05907">
    <property type="entry name" value="VL_LC_FACS_like"/>
    <property type="match status" value="1"/>
</dbReference>
<evidence type="ECO:0000256" key="1">
    <source>
        <dbReference type="ARBA" id="ARBA00022741"/>
    </source>
</evidence>
<dbReference type="GO" id="GO:0005524">
    <property type="term" value="F:ATP binding"/>
    <property type="evidence" value="ECO:0007669"/>
    <property type="project" value="UniProtKB-KW"/>
</dbReference>
<dbReference type="Proteomes" id="UP001155901">
    <property type="component" value="Unassembled WGS sequence"/>
</dbReference>
<feature type="domain" description="AMP-dependent synthetase/ligase" evidence="3">
    <location>
        <begin position="27"/>
        <end position="440"/>
    </location>
</feature>
<dbReference type="InterPro" id="IPR000873">
    <property type="entry name" value="AMP-dep_synth/lig_dom"/>
</dbReference>
<comment type="caution">
    <text evidence="4">The sequence shown here is derived from an EMBL/GenBank/DDBJ whole genome shotgun (WGS) entry which is preliminary data.</text>
</comment>
<organism evidence="4 6">
    <name type="scientific">Duganella violaceipulchra</name>
    <dbReference type="NCBI Taxonomy" id="2849652"/>
    <lineage>
        <taxon>Bacteria</taxon>
        <taxon>Pseudomonadati</taxon>
        <taxon>Pseudomonadota</taxon>
        <taxon>Betaproteobacteria</taxon>
        <taxon>Burkholderiales</taxon>
        <taxon>Oxalobacteraceae</taxon>
        <taxon>Telluria group</taxon>
        <taxon>Duganella</taxon>
    </lineage>
</organism>
<dbReference type="AlphaFoldDB" id="A0AA41L5P4"/>
<dbReference type="PANTHER" id="PTHR43272">
    <property type="entry name" value="LONG-CHAIN-FATTY-ACID--COA LIGASE"/>
    <property type="match status" value="1"/>
</dbReference>
<evidence type="ECO:0000313" key="7">
    <source>
        <dbReference type="Proteomes" id="UP001162889"/>
    </source>
</evidence>
<evidence type="ECO:0000313" key="5">
    <source>
        <dbReference type="EMBL" id="MCP2006798.1"/>
    </source>
</evidence>
<dbReference type="EMBL" id="JALJZU010000001">
    <property type="protein sequence ID" value="MCP2006798.1"/>
    <property type="molecule type" value="Genomic_DNA"/>
</dbReference>
<protein>
    <submittedName>
        <fullName evidence="4">AMP-binding protein</fullName>
    </submittedName>
    <submittedName>
        <fullName evidence="5">Long-chain acyl-CoA synthetase</fullName>
        <ecNumber evidence="5">6.2.1.3</ecNumber>
    </submittedName>
</protein>
<reference evidence="5" key="2">
    <citation type="submission" date="2022-03" db="EMBL/GenBank/DDBJ databases">
        <title>Genome Encyclopedia of Bacteria and Archaea VI: Functional Genomics of Type Strains.</title>
        <authorList>
            <person name="Whitman W."/>
        </authorList>
    </citation>
    <scope>NUCLEOTIDE SEQUENCE</scope>
    <source>
        <strain evidence="5">HSC-15S17</strain>
    </source>
</reference>
<dbReference type="RefSeq" id="WP_217940064.1">
    <property type="nucleotide sequence ID" value="NZ_JAHTGR010000001.1"/>
</dbReference>
<dbReference type="GO" id="GO:0004467">
    <property type="term" value="F:long-chain fatty acid-CoA ligase activity"/>
    <property type="evidence" value="ECO:0007669"/>
    <property type="project" value="UniProtKB-EC"/>
</dbReference>
<proteinExistence type="predicted"/>
<evidence type="ECO:0000313" key="4">
    <source>
        <dbReference type="EMBL" id="MBV6319390.1"/>
    </source>
</evidence>
<accession>A0AA41L5P4</accession>
<dbReference type="PROSITE" id="PS00455">
    <property type="entry name" value="AMP_BINDING"/>
    <property type="match status" value="1"/>
</dbReference>
<dbReference type="EC" id="6.2.1.3" evidence="5"/>
<dbReference type="EMBL" id="JAHTGR010000001">
    <property type="protein sequence ID" value="MBV6319390.1"/>
    <property type="molecule type" value="Genomic_DNA"/>
</dbReference>
<keyword evidence="5" id="KW-0436">Ligase</keyword>
<keyword evidence="2" id="KW-0067">ATP-binding</keyword>
<keyword evidence="7" id="KW-1185">Reference proteome</keyword>